<evidence type="ECO:0000256" key="4">
    <source>
        <dbReference type="ARBA" id="ARBA00022692"/>
    </source>
</evidence>
<dbReference type="PANTHER" id="PTHR30193:SF37">
    <property type="entry name" value="INNER MEMBRANE ABC TRANSPORTER PERMEASE PROTEIN YCJO"/>
    <property type="match status" value="1"/>
</dbReference>
<sequence length="290" mass="33336">MTVWEKLRPYGMVAPAIIIFSLFFIYPIFYMIYLSMFDWNFVSPVKTYVGFQNFKDLLMEPDFRQVLSNTTIYMVLTVTLTTVIALLLALWLNRKSYFYGFVQGAIFTPHIISLVSISLLWSWLMDPEYGLLNWVIGLAGFDKLQWLSHPSTSLISLVMVAVWKGLGYNTLVFIAGLQSIPTDIYEAASLDRSKPWRTFTKLILPMLSPTLFFLVIINMIGSFQVFETIAIMTQGGPVNSTNTLVYYIYEYGFRFFKIGYASAAGVILLIIVGILTMIYFKMLSNRVHYR</sequence>
<dbReference type="EMBL" id="BMKR01000027">
    <property type="protein sequence ID" value="GGF98644.1"/>
    <property type="molecule type" value="Genomic_DNA"/>
</dbReference>
<proteinExistence type="inferred from homology"/>
<keyword evidence="3" id="KW-1003">Cell membrane</keyword>
<evidence type="ECO:0000259" key="8">
    <source>
        <dbReference type="PROSITE" id="PS50928"/>
    </source>
</evidence>
<dbReference type="Gene3D" id="1.10.3720.10">
    <property type="entry name" value="MetI-like"/>
    <property type="match status" value="1"/>
</dbReference>
<comment type="subcellular location">
    <subcellularLocation>
        <location evidence="1 7">Cell membrane</location>
        <topology evidence="1 7">Multi-pass membrane protein</topology>
    </subcellularLocation>
</comment>
<feature type="transmembrane region" description="Helical" evidence="7">
    <location>
        <begin position="258"/>
        <end position="280"/>
    </location>
</feature>
<dbReference type="GO" id="GO:0005886">
    <property type="term" value="C:plasma membrane"/>
    <property type="evidence" value="ECO:0007669"/>
    <property type="project" value="UniProtKB-SubCell"/>
</dbReference>
<evidence type="ECO:0000256" key="2">
    <source>
        <dbReference type="ARBA" id="ARBA00022448"/>
    </source>
</evidence>
<dbReference type="InterPro" id="IPR051393">
    <property type="entry name" value="ABC_transporter_permease"/>
</dbReference>
<feature type="transmembrane region" description="Helical" evidence="7">
    <location>
        <begin position="202"/>
        <end position="226"/>
    </location>
</feature>
<feature type="domain" description="ABC transmembrane type-1" evidence="8">
    <location>
        <begin position="67"/>
        <end position="279"/>
    </location>
</feature>
<evidence type="ECO:0000256" key="1">
    <source>
        <dbReference type="ARBA" id="ARBA00004651"/>
    </source>
</evidence>
<protein>
    <submittedName>
        <fullName evidence="9">ABC transporter permease</fullName>
    </submittedName>
</protein>
<feature type="transmembrane region" description="Helical" evidence="7">
    <location>
        <begin position="12"/>
        <end position="33"/>
    </location>
</feature>
<keyword evidence="6 7" id="KW-0472">Membrane</keyword>
<evidence type="ECO:0000313" key="10">
    <source>
        <dbReference type="Proteomes" id="UP000637643"/>
    </source>
</evidence>
<keyword evidence="4 7" id="KW-0812">Transmembrane</keyword>
<evidence type="ECO:0000256" key="7">
    <source>
        <dbReference type="RuleBase" id="RU363032"/>
    </source>
</evidence>
<dbReference type="Pfam" id="PF00528">
    <property type="entry name" value="BPD_transp_1"/>
    <property type="match status" value="1"/>
</dbReference>
<dbReference type="Proteomes" id="UP000637643">
    <property type="component" value="Unassembled WGS sequence"/>
</dbReference>
<dbReference type="AlphaFoldDB" id="A0A917CV40"/>
<evidence type="ECO:0000313" key="9">
    <source>
        <dbReference type="EMBL" id="GGF98644.1"/>
    </source>
</evidence>
<comment type="similarity">
    <text evidence="7">Belongs to the binding-protein-dependent transport system permease family.</text>
</comment>
<gene>
    <name evidence="9" type="ORF">GCM10010912_49160</name>
</gene>
<feature type="transmembrane region" description="Helical" evidence="7">
    <location>
        <begin position="72"/>
        <end position="92"/>
    </location>
</feature>
<dbReference type="RefSeq" id="WP_189029621.1">
    <property type="nucleotide sequence ID" value="NZ_BMKR01000027.1"/>
</dbReference>
<feature type="transmembrane region" description="Helical" evidence="7">
    <location>
        <begin position="104"/>
        <end position="124"/>
    </location>
</feature>
<dbReference type="PROSITE" id="PS50928">
    <property type="entry name" value="ABC_TM1"/>
    <property type="match status" value="1"/>
</dbReference>
<reference evidence="9" key="1">
    <citation type="journal article" date="2014" name="Int. J. Syst. Evol. Microbiol.">
        <title>Complete genome sequence of Corynebacterium casei LMG S-19264T (=DSM 44701T), isolated from a smear-ripened cheese.</title>
        <authorList>
            <consortium name="US DOE Joint Genome Institute (JGI-PGF)"/>
            <person name="Walter F."/>
            <person name="Albersmeier A."/>
            <person name="Kalinowski J."/>
            <person name="Ruckert C."/>
        </authorList>
    </citation>
    <scope>NUCLEOTIDE SEQUENCE</scope>
    <source>
        <strain evidence="9">CGMCC 1.16134</strain>
    </source>
</reference>
<keyword evidence="2 7" id="KW-0813">Transport</keyword>
<dbReference type="CDD" id="cd06261">
    <property type="entry name" value="TM_PBP2"/>
    <property type="match status" value="1"/>
</dbReference>
<organism evidence="9 10">
    <name type="scientific">Paenibacillus albidus</name>
    <dbReference type="NCBI Taxonomy" id="2041023"/>
    <lineage>
        <taxon>Bacteria</taxon>
        <taxon>Bacillati</taxon>
        <taxon>Bacillota</taxon>
        <taxon>Bacilli</taxon>
        <taxon>Bacillales</taxon>
        <taxon>Paenibacillaceae</taxon>
        <taxon>Paenibacillus</taxon>
    </lineage>
</organism>
<reference evidence="9" key="2">
    <citation type="submission" date="2020-09" db="EMBL/GenBank/DDBJ databases">
        <authorList>
            <person name="Sun Q."/>
            <person name="Zhou Y."/>
        </authorList>
    </citation>
    <scope>NUCLEOTIDE SEQUENCE</scope>
    <source>
        <strain evidence="9">CGMCC 1.16134</strain>
    </source>
</reference>
<evidence type="ECO:0000256" key="6">
    <source>
        <dbReference type="ARBA" id="ARBA00023136"/>
    </source>
</evidence>
<dbReference type="InterPro" id="IPR000515">
    <property type="entry name" value="MetI-like"/>
</dbReference>
<dbReference type="SUPFAM" id="SSF161098">
    <property type="entry name" value="MetI-like"/>
    <property type="match status" value="1"/>
</dbReference>
<comment type="caution">
    <text evidence="9">The sequence shown here is derived from an EMBL/GenBank/DDBJ whole genome shotgun (WGS) entry which is preliminary data.</text>
</comment>
<keyword evidence="10" id="KW-1185">Reference proteome</keyword>
<name>A0A917CV40_9BACL</name>
<dbReference type="GO" id="GO:0055085">
    <property type="term" value="P:transmembrane transport"/>
    <property type="evidence" value="ECO:0007669"/>
    <property type="project" value="InterPro"/>
</dbReference>
<dbReference type="PANTHER" id="PTHR30193">
    <property type="entry name" value="ABC TRANSPORTER PERMEASE PROTEIN"/>
    <property type="match status" value="1"/>
</dbReference>
<evidence type="ECO:0000256" key="5">
    <source>
        <dbReference type="ARBA" id="ARBA00022989"/>
    </source>
</evidence>
<accession>A0A917CV40</accession>
<evidence type="ECO:0000256" key="3">
    <source>
        <dbReference type="ARBA" id="ARBA00022475"/>
    </source>
</evidence>
<keyword evidence="5 7" id="KW-1133">Transmembrane helix</keyword>
<dbReference type="InterPro" id="IPR035906">
    <property type="entry name" value="MetI-like_sf"/>
</dbReference>